<evidence type="ECO:0000256" key="1">
    <source>
        <dbReference type="SAM" id="MobiDB-lite"/>
    </source>
</evidence>
<feature type="compositionally biased region" description="Basic and acidic residues" evidence="1">
    <location>
        <begin position="132"/>
        <end position="151"/>
    </location>
</feature>
<feature type="region of interest" description="Disordered" evidence="1">
    <location>
        <begin position="129"/>
        <end position="163"/>
    </location>
</feature>
<name>A0A9D2BQC3_9BACT</name>
<organism evidence="2 3">
    <name type="scientific">Candidatus Parabacteroides intestinigallinarum</name>
    <dbReference type="NCBI Taxonomy" id="2838722"/>
    <lineage>
        <taxon>Bacteria</taxon>
        <taxon>Pseudomonadati</taxon>
        <taxon>Bacteroidota</taxon>
        <taxon>Bacteroidia</taxon>
        <taxon>Bacteroidales</taxon>
        <taxon>Tannerellaceae</taxon>
        <taxon>Parabacteroides</taxon>
    </lineage>
</organism>
<proteinExistence type="predicted"/>
<gene>
    <name evidence="2" type="ORF">H9848_03825</name>
</gene>
<evidence type="ECO:0000313" key="3">
    <source>
        <dbReference type="Proteomes" id="UP000823847"/>
    </source>
</evidence>
<comment type="caution">
    <text evidence="2">The sequence shown here is derived from an EMBL/GenBank/DDBJ whole genome shotgun (WGS) entry which is preliminary data.</text>
</comment>
<evidence type="ECO:0000313" key="2">
    <source>
        <dbReference type="EMBL" id="HIX85723.1"/>
    </source>
</evidence>
<dbReference type="AlphaFoldDB" id="A0A9D2BQC3"/>
<protein>
    <submittedName>
        <fullName evidence="2">Uncharacterized protein</fullName>
    </submittedName>
</protein>
<reference evidence="2" key="2">
    <citation type="submission" date="2021-04" db="EMBL/GenBank/DDBJ databases">
        <authorList>
            <person name="Gilroy R."/>
        </authorList>
    </citation>
    <scope>NUCLEOTIDE SEQUENCE</scope>
    <source>
        <strain evidence="2">ChiHecec2B26-12326</strain>
    </source>
</reference>
<dbReference type="Proteomes" id="UP000823847">
    <property type="component" value="Unassembled WGS sequence"/>
</dbReference>
<accession>A0A9D2BQC3</accession>
<sequence>MKNGTPTLRRGFWSNKNGRRHSAMIFGRTKMAADTLRWFLVEQKWPQTLCDGFWSNKNGRRRSAMVFGRTKMAAGTLRWFLVEQKWPQTLRDGFWSNKNAKKTRRRVGVFPPGRVVGVQKRFFETDLEDEKVDVSSDGHRPERRDGERPIPVDDYPGGGLDGE</sequence>
<reference evidence="2" key="1">
    <citation type="journal article" date="2021" name="PeerJ">
        <title>Extensive microbial diversity within the chicken gut microbiome revealed by metagenomics and culture.</title>
        <authorList>
            <person name="Gilroy R."/>
            <person name="Ravi A."/>
            <person name="Getino M."/>
            <person name="Pursley I."/>
            <person name="Horton D.L."/>
            <person name="Alikhan N.F."/>
            <person name="Baker D."/>
            <person name="Gharbi K."/>
            <person name="Hall N."/>
            <person name="Watson M."/>
            <person name="Adriaenssens E.M."/>
            <person name="Foster-Nyarko E."/>
            <person name="Jarju S."/>
            <person name="Secka A."/>
            <person name="Antonio M."/>
            <person name="Oren A."/>
            <person name="Chaudhuri R.R."/>
            <person name="La Ragione R."/>
            <person name="Hildebrand F."/>
            <person name="Pallen M.J."/>
        </authorList>
    </citation>
    <scope>NUCLEOTIDE SEQUENCE</scope>
    <source>
        <strain evidence="2">ChiHecec2B26-12326</strain>
    </source>
</reference>
<dbReference type="EMBL" id="DXEN01000022">
    <property type="protein sequence ID" value="HIX85723.1"/>
    <property type="molecule type" value="Genomic_DNA"/>
</dbReference>